<dbReference type="Proteomes" id="UP000274199">
    <property type="component" value="Segment"/>
</dbReference>
<accession>A0A3G3BVP5</accession>
<keyword evidence="2" id="KW-1185">Reference proteome</keyword>
<organism evidence="1 2">
    <name type="scientific">Bacillus phage vB_BcoS-136</name>
    <dbReference type="NCBI Taxonomy" id="2419619"/>
    <lineage>
        <taxon>Viruses</taxon>
        <taxon>Duplodnaviria</taxon>
        <taxon>Heunggongvirae</taxon>
        <taxon>Uroviricota</taxon>
        <taxon>Caudoviricetes</taxon>
        <taxon>Heleneionescovirinae</taxon>
        <taxon>Kenyattavirus</taxon>
        <taxon>Kenyattavirus kv136</taxon>
    </lineage>
</organism>
<name>A0A3G3BVP5_9CAUD</name>
<proteinExistence type="predicted"/>
<sequence>MLSTIYSGIIATRKILETVDLSIYQRQRLEDSLFYLEKLYEDKKIAK</sequence>
<protein>
    <submittedName>
        <fullName evidence="1">Uncharacterized protein</fullName>
    </submittedName>
</protein>
<evidence type="ECO:0000313" key="1">
    <source>
        <dbReference type="EMBL" id="AYP68328.1"/>
    </source>
</evidence>
<reference evidence="1 2" key="1">
    <citation type="submission" date="2018-09" db="EMBL/GenBank/DDBJ databases">
        <title>Comparative Genomic Analysis of Eight Novel Haloalkaliphilic Bacteriophages from Lake Elmenteita, Kenya.</title>
        <authorList>
            <person name="Akhwale J.K."/>
        </authorList>
    </citation>
    <scope>NUCLEOTIDE SEQUENCE [LARGE SCALE GENOMIC DNA]</scope>
</reference>
<gene>
    <name evidence="1" type="ORF">vBBcoS136_00214</name>
</gene>
<evidence type="ECO:0000313" key="2">
    <source>
        <dbReference type="Proteomes" id="UP000274199"/>
    </source>
</evidence>
<dbReference type="EMBL" id="MH884508">
    <property type="protein sequence ID" value="AYP68328.1"/>
    <property type="molecule type" value="Genomic_DNA"/>
</dbReference>